<dbReference type="GO" id="GO:0016887">
    <property type="term" value="F:ATP hydrolysis activity"/>
    <property type="evidence" value="ECO:0007669"/>
    <property type="project" value="InterPro"/>
</dbReference>
<dbReference type="RefSeq" id="WP_077540593.1">
    <property type="nucleotide sequence ID" value="NZ_CP019633.1"/>
</dbReference>
<reference evidence="8" key="1">
    <citation type="submission" date="2017-02" db="EMBL/GenBank/DDBJ databases">
        <title>Comparative genomics and description of representatives of a novel lineage of planctomycetes thriving in anoxic sediments.</title>
        <authorList>
            <person name="Spring S."/>
            <person name="Bunk B."/>
            <person name="Sproer C."/>
            <person name="Klenk H.-P."/>
        </authorList>
    </citation>
    <scope>NUCLEOTIDE SEQUENCE [LARGE SCALE GENOMIC DNA]</scope>
    <source>
        <strain evidence="8">L21-RPul-D3</strain>
    </source>
</reference>
<dbReference type="AlphaFoldDB" id="A0A1Q2HQY8"/>
<dbReference type="InterPro" id="IPR017871">
    <property type="entry name" value="ABC_transporter-like_CS"/>
</dbReference>
<dbReference type="Gene3D" id="3.40.50.300">
    <property type="entry name" value="P-loop containing nucleotide triphosphate hydrolases"/>
    <property type="match status" value="1"/>
</dbReference>
<proteinExistence type="predicted"/>
<dbReference type="PANTHER" id="PTHR42794">
    <property type="entry name" value="HEMIN IMPORT ATP-BINDING PROTEIN HMUV"/>
    <property type="match status" value="1"/>
</dbReference>
<protein>
    <submittedName>
        <fullName evidence="7">Putative siderophore transport system ATP-binding protein YusV</fullName>
    </submittedName>
</protein>
<dbReference type="GO" id="GO:0005524">
    <property type="term" value="F:ATP binding"/>
    <property type="evidence" value="ECO:0007669"/>
    <property type="project" value="UniProtKB-KW"/>
</dbReference>
<dbReference type="OrthoDB" id="9806726at2"/>
<dbReference type="EMBL" id="CP019633">
    <property type="protein sequence ID" value="AQQ09879.1"/>
    <property type="molecule type" value="Genomic_DNA"/>
</dbReference>
<evidence type="ECO:0000256" key="1">
    <source>
        <dbReference type="ARBA" id="ARBA00022448"/>
    </source>
</evidence>
<dbReference type="PANTHER" id="PTHR42794:SF1">
    <property type="entry name" value="HEMIN IMPORT ATP-BINDING PROTEIN HMUV"/>
    <property type="match status" value="1"/>
</dbReference>
<dbReference type="PROSITE" id="PS50893">
    <property type="entry name" value="ABC_TRANSPORTER_2"/>
    <property type="match status" value="1"/>
</dbReference>
<dbReference type="PROSITE" id="PS00211">
    <property type="entry name" value="ABC_TRANSPORTER_1"/>
    <property type="match status" value="1"/>
</dbReference>
<dbReference type="Pfam" id="PF00005">
    <property type="entry name" value="ABC_tran"/>
    <property type="match status" value="1"/>
</dbReference>
<evidence type="ECO:0000256" key="5">
    <source>
        <dbReference type="ARBA" id="ARBA00037066"/>
    </source>
</evidence>
<organism evidence="7 8">
    <name type="scientific">Sedimentisphaera cyanobacteriorum</name>
    <dbReference type="NCBI Taxonomy" id="1940790"/>
    <lineage>
        <taxon>Bacteria</taxon>
        <taxon>Pseudomonadati</taxon>
        <taxon>Planctomycetota</taxon>
        <taxon>Phycisphaerae</taxon>
        <taxon>Sedimentisphaerales</taxon>
        <taxon>Sedimentisphaeraceae</taxon>
        <taxon>Sedimentisphaera</taxon>
    </lineage>
</organism>
<dbReference type="CDD" id="cd03214">
    <property type="entry name" value="ABC_Iron-Siderophores_B12_Hemin"/>
    <property type="match status" value="1"/>
</dbReference>
<dbReference type="STRING" id="1940790.L21SP3_01699"/>
<keyword evidence="4" id="KW-1278">Translocase</keyword>
<keyword evidence="3 7" id="KW-0067">ATP-binding</keyword>
<evidence type="ECO:0000256" key="3">
    <source>
        <dbReference type="ARBA" id="ARBA00022840"/>
    </source>
</evidence>
<gene>
    <name evidence="7" type="primary">yusV_1</name>
    <name evidence="7" type="ORF">L21SP3_01699</name>
</gene>
<dbReference type="FunFam" id="3.40.50.300:FF:000134">
    <property type="entry name" value="Iron-enterobactin ABC transporter ATP-binding protein"/>
    <property type="match status" value="1"/>
</dbReference>
<comment type="function">
    <text evidence="5">Part of the ABC transporter complex HmuTUV involved in hemin import. Responsible for energy coupling to the transport system.</text>
</comment>
<evidence type="ECO:0000256" key="4">
    <source>
        <dbReference type="ARBA" id="ARBA00022967"/>
    </source>
</evidence>
<keyword evidence="2" id="KW-0547">Nucleotide-binding</keyword>
<sequence length="267" mass="29834">MSNSFLNIDNISYSYSGSSWRLDSISLDISKGDFIGIAGANGSGKSTLLKIAAGILKPDNGRILLEDQSITKIPRRELARKIGYLPQQVNSAFEFTVKEVVLMGRFCHSKGLGLTTAEDRKIADHCMNATETLTFRDRSINELSSGERQRVLLASVLAQQPDIMLLDEPVTGLDLHHQISFFNLLAEFSKKGMTIITITHDLNLASQFCDKILLLDKGKKEIYDSVEKAFERLGQMNAYSDNISIFRHPHNQKPALLPYYNFSEESA</sequence>
<evidence type="ECO:0000256" key="2">
    <source>
        <dbReference type="ARBA" id="ARBA00022741"/>
    </source>
</evidence>
<name>A0A1Q2HQY8_9BACT</name>
<dbReference type="KEGG" id="pbu:L21SP3_01699"/>
<dbReference type="InterPro" id="IPR027417">
    <property type="entry name" value="P-loop_NTPase"/>
</dbReference>
<keyword evidence="8" id="KW-1185">Reference proteome</keyword>
<dbReference type="SUPFAM" id="SSF52540">
    <property type="entry name" value="P-loop containing nucleoside triphosphate hydrolases"/>
    <property type="match status" value="1"/>
</dbReference>
<dbReference type="SMART" id="SM00382">
    <property type="entry name" value="AAA"/>
    <property type="match status" value="1"/>
</dbReference>
<feature type="domain" description="ABC transporter" evidence="6">
    <location>
        <begin position="6"/>
        <end position="242"/>
    </location>
</feature>
<keyword evidence="1" id="KW-0813">Transport</keyword>
<evidence type="ECO:0000313" key="7">
    <source>
        <dbReference type="EMBL" id="AQQ09879.1"/>
    </source>
</evidence>
<dbReference type="InterPro" id="IPR003593">
    <property type="entry name" value="AAA+_ATPase"/>
</dbReference>
<evidence type="ECO:0000313" key="8">
    <source>
        <dbReference type="Proteomes" id="UP000188273"/>
    </source>
</evidence>
<dbReference type="Proteomes" id="UP000188273">
    <property type="component" value="Chromosome"/>
</dbReference>
<dbReference type="InterPro" id="IPR003439">
    <property type="entry name" value="ABC_transporter-like_ATP-bd"/>
</dbReference>
<evidence type="ECO:0000259" key="6">
    <source>
        <dbReference type="PROSITE" id="PS50893"/>
    </source>
</evidence>
<accession>A0A1Q2HQY8</accession>